<comment type="caution">
    <text evidence="2">The sequence shown here is derived from an EMBL/GenBank/DDBJ whole genome shotgun (WGS) entry which is preliminary data.</text>
</comment>
<feature type="transmembrane region" description="Helical" evidence="1">
    <location>
        <begin position="6"/>
        <end position="26"/>
    </location>
</feature>
<dbReference type="AlphaFoldDB" id="A0A4U3L8Y0"/>
<evidence type="ECO:0000256" key="1">
    <source>
        <dbReference type="SAM" id="Phobius"/>
    </source>
</evidence>
<organism evidence="2 3">
    <name type="scientific">Ilyomonas limi</name>
    <dbReference type="NCBI Taxonomy" id="2575867"/>
    <lineage>
        <taxon>Bacteria</taxon>
        <taxon>Pseudomonadati</taxon>
        <taxon>Bacteroidota</taxon>
        <taxon>Chitinophagia</taxon>
        <taxon>Chitinophagales</taxon>
        <taxon>Chitinophagaceae</taxon>
        <taxon>Ilyomonas</taxon>
    </lineage>
</organism>
<dbReference type="Proteomes" id="UP000305848">
    <property type="component" value="Unassembled WGS sequence"/>
</dbReference>
<accession>A0A4U3L8Y0</accession>
<keyword evidence="1" id="KW-1133">Transmembrane helix</keyword>
<keyword evidence="3" id="KW-1185">Reference proteome</keyword>
<evidence type="ECO:0000313" key="3">
    <source>
        <dbReference type="Proteomes" id="UP000305848"/>
    </source>
</evidence>
<sequence length="80" mass="8885">MENVNKKIAGATLAGLLTGILIGYLIGINRTENDKKFLSEWVKDCGNYEDGNVFGYETGLPDEYFAKPARTLRAQRSSLK</sequence>
<evidence type="ECO:0000313" key="2">
    <source>
        <dbReference type="EMBL" id="TKK70157.1"/>
    </source>
</evidence>
<proteinExistence type="predicted"/>
<gene>
    <name evidence="2" type="ORF">FC093_05235</name>
</gene>
<keyword evidence="1" id="KW-0812">Transmembrane</keyword>
<dbReference type="RefSeq" id="WP_137260702.1">
    <property type="nucleotide sequence ID" value="NZ_SZQL01000003.1"/>
</dbReference>
<reference evidence="2 3" key="1">
    <citation type="submission" date="2019-05" db="EMBL/GenBank/DDBJ databases">
        <title>Panacibacter sp. strain 17mud1-8 Genome sequencing and assembly.</title>
        <authorList>
            <person name="Chhetri G."/>
        </authorList>
    </citation>
    <scope>NUCLEOTIDE SEQUENCE [LARGE SCALE GENOMIC DNA]</scope>
    <source>
        <strain evidence="2 3">17mud1-8</strain>
    </source>
</reference>
<dbReference type="EMBL" id="SZQL01000003">
    <property type="protein sequence ID" value="TKK70157.1"/>
    <property type="molecule type" value="Genomic_DNA"/>
</dbReference>
<name>A0A4U3L8Y0_9BACT</name>
<keyword evidence="1" id="KW-0472">Membrane</keyword>
<protein>
    <submittedName>
        <fullName evidence="2">Uncharacterized protein</fullName>
    </submittedName>
</protein>